<sequence length="62" mass="6946">MNMQRLESRQGMCFIRFTDLKISFKLDPSGVAVEDTIGPDRRADRVVDSENIPSVEDSLAST</sequence>
<evidence type="ECO:0000313" key="2">
    <source>
        <dbReference type="EMBL" id="CAL1709304.1"/>
    </source>
</evidence>
<proteinExistence type="predicted"/>
<dbReference type="EMBL" id="OZ037948">
    <property type="protein sequence ID" value="CAL1709304.1"/>
    <property type="molecule type" value="Genomic_DNA"/>
</dbReference>
<feature type="region of interest" description="Disordered" evidence="1">
    <location>
        <begin position="42"/>
        <end position="62"/>
    </location>
</feature>
<name>A0ABP1DQV1_9APHY</name>
<dbReference type="Proteomes" id="UP001497453">
    <property type="component" value="Chromosome 5"/>
</dbReference>
<accession>A0ABP1DQV1</accession>
<evidence type="ECO:0000313" key="3">
    <source>
        <dbReference type="Proteomes" id="UP001497453"/>
    </source>
</evidence>
<reference evidence="3" key="1">
    <citation type="submission" date="2024-04" db="EMBL/GenBank/DDBJ databases">
        <authorList>
            <person name="Shaw F."/>
            <person name="Minotto A."/>
        </authorList>
    </citation>
    <scope>NUCLEOTIDE SEQUENCE [LARGE SCALE GENOMIC DNA]</scope>
</reference>
<keyword evidence="3" id="KW-1185">Reference proteome</keyword>
<organism evidence="2 3">
    <name type="scientific">Somion occarium</name>
    <dbReference type="NCBI Taxonomy" id="3059160"/>
    <lineage>
        <taxon>Eukaryota</taxon>
        <taxon>Fungi</taxon>
        <taxon>Dikarya</taxon>
        <taxon>Basidiomycota</taxon>
        <taxon>Agaricomycotina</taxon>
        <taxon>Agaricomycetes</taxon>
        <taxon>Polyporales</taxon>
        <taxon>Cerrenaceae</taxon>
        <taxon>Somion</taxon>
    </lineage>
</organism>
<protein>
    <submittedName>
        <fullName evidence="2">Uncharacterized protein</fullName>
    </submittedName>
</protein>
<gene>
    <name evidence="2" type="ORF">GFSPODELE1_LOCUS7286</name>
</gene>
<evidence type="ECO:0000256" key="1">
    <source>
        <dbReference type="SAM" id="MobiDB-lite"/>
    </source>
</evidence>